<reference evidence="1 2" key="1">
    <citation type="submission" date="2016-06" db="EMBL/GenBank/DDBJ databases">
        <authorList>
            <person name="Haines A.N."/>
            <person name="Council K.R."/>
        </authorList>
    </citation>
    <scope>NUCLEOTIDE SEQUENCE [LARGE SCALE GENOMIC DNA]</scope>
    <source>
        <strain evidence="1 2">SP158-29</strain>
    </source>
</reference>
<accession>A0A854WTA9</accession>
<dbReference type="EMBL" id="NSGR01000004">
    <property type="protein sequence ID" value="PCH13832.1"/>
    <property type="molecule type" value="Genomic_DNA"/>
</dbReference>
<evidence type="ECO:0000313" key="1">
    <source>
        <dbReference type="EMBL" id="PCH13832.1"/>
    </source>
</evidence>
<protein>
    <recommendedName>
        <fullName evidence="3">Phage protein</fullName>
    </recommendedName>
</protein>
<dbReference type="Proteomes" id="UP000217465">
    <property type="component" value="Unassembled WGS sequence"/>
</dbReference>
<proteinExistence type="predicted"/>
<name>A0A854WTA9_9STRE</name>
<dbReference type="RefSeq" id="WP_096633367.1">
    <property type="nucleotide sequence ID" value="NZ_NSGR01000004.1"/>
</dbReference>
<dbReference type="AlphaFoldDB" id="A0A854WTA9"/>
<evidence type="ECO:0008006" key="3">
    <source>
        <dbReference type="Google" id="ProtNLM"/>
    </source>
</evidence>
<sequence>MLKNKLTYAGIIPDNELTPEQLKHRYEIYESVKRWGDYFSSFYGAKNAEIILNNITTLYSQKKGTPDVSIDEAMRLLTFKEVLDIIYRATNNLPAKRREVKPCKN</sequence>
<gene>
    <name evidence="1" type="ORF">A9Y57_00466</name>
</gene>
<evidence type="ECO:0000313" key="2">
    <source>
        <dbReference type="Proteomes" id="UP000217465"/>
    </source>
</evidence>
<comment type="caution">
    <text evidence="1">The sequence shown here is derived from an EMBL/GenBank/DDBJ whole genome shotgun (WGS) entry which is preliminary data.</text>
</comment>
<organism evidence="1 2">
    <name type="scientific">Streptococcus parauberis</name>
    <dbReference type="NCBI Taxonomy" id="1348"/>
    <lineage>
        <taxon>Bacteria</taxon>
        <taxon>Bacillati</taxon>
        <taxon>Bacillota</taxon>
        <taxon>Bacilli</taxon>
        <taxon>Lactobacillales</taxon>
        <taxon>Streptococcaceae</taxon>
        <taxon>Streptococcus</taxon>
    </lineage>
</organism>